<name>A0ACC0DXT8_9BASI</name>
<sequence length="326" mass="36531">MSSPNSNLVTPRVDLDNAAVYAIPALTLMSCIPCYQYASFCLRPSSERSRKSLCLATIGMILHLAQIILDLWLMGNSFRLYLTGGDDQIMISFYTALVVLLAVGVASTVQYHYFRLTQVMPSLSRGWTYAIGFFAIASCIGGLGAGAQFQKITQRARGGPPKFGIDFLAFYNMWLIANVLTDGTITITMVKAVSGNPSQIRKQSLATTLRRILFLTYVRVNIHRGDIILVSVPHIIPDMPLLHQKSCRLASNIFGGMLPRIYLISFSFNAPEAQGQEQVRLWRIQQLKSQQFRELGEQPLSNFHFRVTSRQHITPSTRHDGPRWSL</sequence>
<reference evidence="1 2" key="3">
    <citation type="journal article" date="2022" name="Microbiol. Spectr.">
        <title>Folding features and dynamics of 3D genome architecture in plant fungal pathogens.</title>
        <authorList>
            <person name="Xia C."/>
        </authorList>
    </citation>
    <scope>NUCLEOTIDE SEQUENCE [LARGE SCALE GENOMIC DNA]</scope>
    <source>
        <strain evidence="1 2">93-210</strain>
    </source>
</reference>
<reference evidence="2" key="2">
    <citation type="journal article" date="2018" name="Mol. Plant Microbe Interact.">
        <title>Genome sequence resources for the wheat stripe rust pathogen (Puccinia striiformis f. sp. tritici) and the barley stripe rust pathogen (Puccinia striiformis f. sp. hordei).</title>
        <authorList>
            <person name="Xia C."/>
            <person name="Wang M."/>
            <person name="Yin C."/>
            <person name="Cornejo O.E."/>
            <person name="Hulbert S.H."/>
            <person name="Chen X."/>
        </authorList>
    </citation>
    <scope>NUCLEOTIDE SEQUENCE [LARGE SCALE GENOMIC DNA]</scope>
    <source>
        <strain evidence="2">93-210</strain>
    </source>
</reference>
<accession>A0ACC0DXT8</accession>
<organism evidence="1 2">
    <name type="scientific">Puccinia striiformis f. sp. tritici</name>
    <dbReference type="NCBI Taxonomy" id="168172"/>
    <lineage>
        <taxon>Eukaryota</taxon>
        <taxon>Fungi</taxon>
        <taxon>Dikarya</taxon>
        <taxon>Basidiomycota</taxon>
        <taxon>Pucciniomycotina</taxon>
        <taxon>Pucciniomycetes</taxon>
        <taxon>Pucciniales</taxon>
        <taxon>Pucciniaceae</taxon>
        <taxon>Puccinia</taxon>
    </lineage>
</organism>
<evidence type="ECO:0000313" key="2">
    <source>
        <dbReference type="Proteomes" id="UP001060170"/>
    </source>
</evidence>
<proteinExistence type="predicted"/>
<dbReference type="Proteomes" id="UP001060170">
    <property type="component" value="Chromosome 13"/>
</dbReference>
<evidence type="ECO:0000313" key="1">
    <source>
        <dbReference type="EMBL" id="KAI7940800.1"/>
    </source>
</evidence>
<protein>
    <submittedName>
        <fullName evidence="1">Uncharacterized protein</fullName>
    </submittedName>
</protein>
<dbReference type="EMBL" id="CM045877">
    <property type="protein sequence ID" value="KAI7940800.1"/>
    <property type="molecule type" value="Genomic_DNA"/>
</dbReference>
<comment type="caution">
    <text evidence="1">The sequence shown here is derived from an EMBL/GenBank/DDBJ whole genome shotgun (WGS) entry which is preliminary data.</text>
</comment>
<gene>
    <name evidence="1" type="ORF">MJO28_013085</name>
</gene>
<reference evidence="2" key="1">
    <citation type="journal article" date="2018" name="BMC Genomics">
        <title>Genomic insights into host adaptation between the wheat stripe rust pathogen (Puccinia striiformis f. sp. tritici) and the barley stripe rust pathogen (Puccinia striiformis f. sp. hordei).</title>
        <authorList>
            <person name="Xia C."/>
            <person name="Wang M."/>
            <person name="Yin C."/>
            <person name="Cornejo O.E."/>
            <person name="Hulbert S.H."/>
            <person name="Chen X."/>
        </authorList>
    </citation>
    <scope>NUCLEOTIDE SEQUENCE [LARGE SCALE GENOMIC DNA]</scope>
    <source>
        <strain evidence="2">93-210</strain>
    </source>
</reference>
<keyword evidence="2" id="KW-1185">Reference proteome</keyword>